<dbReference type="InterPro" id="IPR039672">
    <property type="entry name" value="MFS_2"/>
</dbReference>
<feature type="transmembrane region" description="Helical" evidence="1">
    <location>
        <begin position="303"/>
        <end position="322"/>
    </location>
</feature>
<feature type="transmembrane region" description="Helical" evidence="1">
    <location>
        <begin position="181"/>
        <end position="205"/>
    </location>
</feature>
<protein>
    <submittedName>
        <fullName evidence="2">Putative symporter YjmB</fullName>
    </submittedName>
</protein>
<feature type="transmembrane region" description="Helical" evidence="1">
    <location>
        <begin position="154"/>
        <end position="175"/>
    </location>
</feature>
<dbReference type="SUPFAM" id="SSF103473">
    <property type="entry name" value="MFS general substrate transporter"/>
    <property type="match status" value="1"/>
</dbReference>
<dbReference type="GO" id="GO:0008643">
    <property type="term" value="P:carbohydrate transport"/>
    <property type="evidence" value="ECO:0007669"/>
    <property type="project" value="InterPro"/>
</dbReference>
<dbReference type="EMBL" id="LKET01000014">
    <property type="protein sequence ID" value="KPU46202.1"/>
    <property type="molecule type" value="Genomic_DNA"/>
</dbReference>
<dbReference type="RefSeq" id="WP_054873456.1">
    <property type="nucleotide sequence ID" value="NZ_LKET01000014.1"/>
</dbReference>
<accession>A0A0P8WDU4</accession>
<keyword evidence="3" id="KW-1185">Reference proteome</keyword>
<evidence type="ECO:0000313" key="2">
    <source>
        <dbReference type="EMBL" id="KPU46202.1"/>
    </source>
</evidence>
<dbReference type="GO" id="GO:0015293">
    <property type="term" value="F:symporter activity"/>
    <property type="evidence" value="ECO:0007669"/>
    <property type="project" value="InterPro"/>
</dbReference>
<dbReference type="AlphaFoldDB" id="A0A0P8WDU4"/>
<dbReference type="STRING" id="36849.OXPF_03120"/>
<feature type="transmembrane region" description="Helical" evidence="1">
    <location>
        <begin position="239"/>
        <end position="264"/>
    </location>
</feature>
<evidence type="ECO:0000313" key="3">
    <source>
        <dbReference type="Proteomes" id="UP000050326"/>
    </source>
</evidence>
<dbReference type="PANTHER" id="PTHR11328">
    <property type="entry name" value="MAJOR FACILITATOR SUPERFAMILY DOMAIN-CONTAINING PROTEIN"/>
    <property type="match status" value="1"/>
</dbReference>
<reference evidence="2 3" key="1">
    <citation type="submission" date="2015-09" db="EMBL/GenBank/DDBJ databases">
        <title>Genome sequence of Oxobacter pfennigii DSM 3222.</title>
        <authorList>
            <person name="Poehlein A."/>
            <person name="Bengelsdorf F.R."/>
            <person name="Schiel-Bengelsdorf B."/>
            <person name="Duerre P."/>
            <person name="Daniel R."/>
        </authorList>
    </citation>
    <scope>NUCLEOTIDE SEQUENCE [LARGE SCALE GENOMIC DNA]</scope>
    <source>
        <strain evidence="2 3">DSM 3222</strain>
    </source>
</reference>
<feature type="transmembrane region" description="Helical" evidence="1">
    <location>
        <begin position="12"/>
        <end position="36"/>
    </location>
</feature>
<dbReference type="InterPro" id="IPR036259">
    <property type="entry name" value="MFS_trans_sf"/>
</dbReference>
<keyword evidence="1" id="KW-0812">Transmembrane</keyword>
<dbReference type="Pfam" id="PF13347">
    <property type="entry name" value="MFS_2"/>
    <property type="match status" value="1"/>
</dbReference>
<proteinExistence type="predicted"/>
<name>A0A0P8WDU4_9CLOT</name>
<sequence>MKKPLSKTIQWFYGISDFGFSIMTGGMEVTYLMFFMTNVAKFSLVSIGIATTVSAIVDALMQPVYGGIITGTKPMKWGRNRSWLVFMPVLVVITFITMFTSIGPKEVGVVIVAASLCLTNAARTFPWLAHVNLITVLASGPDERAKLASVRGTWAAAGGIVSSYVALPLIMFFSAALKDEVIGYTIVAGIVSIFYAVTTWFTFAFTKGYEETGDSAVQTKAQKVTVMDMLRSAAGNPPLIVLLIADFFKYMSGFVSSAAAAYYFTYILKDMALMPLYLFLGAVMLTIGAACAGYAAKKLSTKISAVLGIIGMGLAFTIGFFVARNMYAFFACILVARFCGGLVNTAVIALYTDCIVYSEWKTGKNTSPFIMASMTFALKLSYIARGTLVPAVLAMVGFSAAISPEQATETLKNGILAAFLLIPGVALLLSGSLIYIGYKLTRDKVQELQAEIDARKAAAQA</sequence>
<dbReference type="Gene3D" id="1.20.1250.20">
    <property type="entry name" value="MFS general substrate transporter like domains"/>
    <property type="match status" value="1"/>
</dbReference>
<evidence type="ECO:0000256" key="1">
    <source>
        <dbReference type="SAM" id="Phobius"/>
    </source>
</evidence>
<feature type="transmembrane region" description="Helical" evidence="1">
    <location>
        <begin position="42"/>
        <end position="61"/>
    </location>
</feature>
<comment type="caution">
    <text evidence="2">The sequence shown here is derived from an EMBL/GenBank/DDBJ whole genome shotgun (WGS) entry which is preliminary data.</text>
</comment>
<feature type="transmembrane region" description="Helical" evidence="1">
    <location>
        <begin position="276"/>
        <end position="296"/>
    </location>
</feature>
<feature type="transmembrane region" description="Helical" evidence="1">
    <location>
        <begin position="328"/>
        <end position="351"/>
    </location>
</feature>
<keyword evidence="1" id="KW-0472">Membrane</keyword>
<feature type="transmembrane region" description="Helical" evidence="1">
    <location>
        <begin position="414"/>
        <end position="438"/>
    </location>
</feature>
<feature type="transmembrane region" description="Helical" evidence="1">
    <location>
        <begin position="382"/>
        <end position="402"/>
    </location>
</feature>
<dbReference type="GO" id="GO:0005886">
    <property type="term" value="C:plasma membrane"/>
    <property type="evidence" value="ECO:0007669"/>
    <property type="project" value="TreeGrafter"/>
</dbReference>
<organism evidence="2 3">
    <name type="scientific">Oxobacter pfennigii</name>
    <dbReference type="NCBI Taxonomy" id="36849"/>
    <lineage>
        <taxon>Bacteria</taxon>
        <taxon>Bacillati</taxon>
        <taxon>Bacillota</taxon>
        <taxon>Clostridia</taxon>
        <taxon>Eubacteriales</taxon>
        <taxon>Clostridiaceae</taxon>
        <taxon>Oxobacter</taxon>
    </lineage>
</organism>
<dbReference type="PANTHER" id="PTHR11328:SF24">
    <property type="entry name" value="MAJOR FACILITATOR SUPERFAMILY (MFS) PROFILE DOMAIN-CONTAINING PROTEIN"/>
    <property type="match status" value="1"/>
</dbReference>
<feature type="transmembrane region" description="Helical" evidence="1">
    <location>
        <begin position="82"/>
        <end position="102"/>
    </location>
</feature>
<gene>
    <name evidence="2" type="primary">yjmB_1</name>
    <name evidence="2" type="ORF">OXPF_03120</name>
</gene>
<keyword evidence="1" id="KW-1133">Transmembrane helix</keyword>
<dbReference type="Proteomes" id="UP000050326">
    <property type="component" value="Unassembled WGS sequence"/>
</dbReference>
<dbReference type="OrthoDB" id="9764596at2"/>